<comment type="caution">
    <text evidence="1">The sequence shown here is derived from an EMBL/GenBank/DDBJ whole genome shotgun (WGS) entry which is preliminary data.</text>
</comment>
<dbReference type="InterPro" id="IPR021353">
    <property type="entry name" value="DUF2972"/>
</dbReference>
<reference evidence="1 2" key="1">
    <citation type="submission" date="2023-06" db="EMBL/GenBank/DDBJ databases">
        <title>Campylobacter magnum sp. nov., isolated from cecal contents of domestic pigs (Sus scrofa domesticus).</title>
        <authorList>
            <person name="Papic B."/>
            <person name="Gruntar I."/>
        </authorList>
    </citation>
    <scope>NUCLEOTIDE SEQUENCE [LARGE SCALE GENOMIC DNA]</scope>
    <source>
        <strain evidence="2">34484-21</strain>
    </source>
</reference>
<protein>
    <submittedName>
        <fullName evidence="1">DUF2972 domain-containing protein</fullName>
    </submittedName>
</protein>
<keyword evidence="2" id="KW-1185">Reference proteome</keyword>
<dbReference type="RefSeq" id="WP_302244825.1">
    <property type="nucleotide sequence ID" value="NZ_JAULJQ010000011.1"/>
</dbReference>
<gene>
    <name evidence="1" type="ORF">Q2362_08105</name>
</gene>
<organism evidence="1 2">
    <name type="scientific">Campylobacter magnus</name>
    <dbReference type="NCBI Taxonomy" id="3026462"/>
    <lineage>
        <taxon>Bacteria</taxon>
        <taxon>Pseudomonadati</taxon>
        <taxon>Campylobacterota</taxon>
        <taxon>Epsilonproteobacteria</taxon>
        <taxon>Campylobacterales</taxon>
        <taxon>Campylobacteraceae</taxon>
        <taxon>Campylobacter</taxon>
    </lineage>
</organism>
<evidence type="ECO:0000313" key="2">
    <source>
        <dbReference type="Proteomes" id="UP001171111"/>
    </source>
</evidence>
<evidence type="ECO:0000313" key="1">
    <source>
        <dbReference type="EMBL" id="MDO2410046.1"/>
    </source>
</evidence>
<name>A0ABT8T941_9BACT</name>
<dbReference type="Pfam" id="PF11186">
    <property type="entry name" value="DUF2972"/>
    <property type="match status" value="1"/>
</dbReference>
<accession>A0ABT8T941</accession>
<proteinExistence type="predicted"/>
<sequence length="418" mass="46629">MSLTQIAQIAKLDHTDKETLDILALYENQIISWLNSKEFHSSHWASKPYVPLLNPDSLDYAFLHPFHAWILNLPLKHYDFIAFGSKFSGLDAARGYLLACDAHGISSTCNSSCESYMSFYQNLLIYADMKEKDEISSIYLLLDDFVLDNDANKLYSLIDASLALHVVRDPISALCASLCASKLSADFVFDENSDLQTALQSPNSDINSHLSNIKELFHDGFMFKLLSQSMKSLCLKEYSDFSGENAFATTCEIASTLGLKAPQNGSFFSGDPQSFAGILPLKIQVNTELCLYLTSVYDTQFGIYKDSDISPAFTLAHSSMRAQLAKPDDALSLLKNKELFAKTKELVELASKKVLELKTGSNINEAEILEFLLTHDDARKLAKSVLDQHLMLLKQLAPALVQSFSHYQAFELLCAKDM</sequence>
<dbReference type="EMBL" id="JAULJQ010000011">
    <property type="protein sequence ID" value="MDO2410046.1"/>
    <property type="molecule type" value="Genomic_DNA"/>
</dbReference>
<dbReference type="Proteomes" id="UP001171111">
    <property type="component" value="Unassembled WGS sequence"/>
</dbReference>